<evidence type="ECO:0000313" key="2">
    <source>
        <dbReference type="Proteomes" id="UP000233750"/>
    </source>
</evidence>
<organism evidence="1 2">
    <name type="scientific">Amycolatopsis echigonensis</name>
    <dbReference type="NCBI Taxonomy" id="2576905"/>
    <lineage>
        <taxon>Bacteria</taxon>
        <taxon>Bacillati</taxon>
        <taxon>Actinomycetota</taxon>
        <taxon>Actinomycetes</taxon>
        <taxon>Pseudonocardiales</taxon>
        <taxon>Pseudonocardiaceae</taxon>
        <taxon>Amycolatopsis</taxon>
    </lineage>
</organism>
<dbReference type="Proteomes" id="UP000233750">
    <property type="component" value="Unassembled WGS sequence"/>
</dbReference>
<dbReference type="AlphaFoldDB" id="A0A2N3WRI5"/>
<dbReference type="InterPro" id="IPR006311">
    <property type="entry name" value="TAT_signal"/>
</dbReference>
<proteinExistence type="predicted"/>
<comment type="caution">
    <text evidence="1">The sequence shown here is derived from an EMBL/GenBank/DDBJ whole genome shotgun (WGS) entry which is preliminary data.</text>
</comment>
<accession>A0A2N3WRI5</accession>
<sequence>MTAQLWSRRTVLGGAAGSAALLITSCASKQAKATAAALPPAQPGGARVMIIRHAEKPSGSGGPQGIDVNGSPDSHSLTVRGWTRAGALVELFAPATGSPREGLARPTAVYAAGGSGGEGTRPRETAEPVAERLGKTVLTTYAKGGESALAAEVARRTEPTLISWQHEEIPALAAAFGVAAPQKWPDDRFDVVWVLTPAGSGWTFAQVPQLLLAGDSAEPIK</sequence>
<reference evidence="1 2" key="1">
    <citation type="submission" date="2017-12" db="EMBL/GenBank/DDBJ databases">
        <title>Sequencing the genomes of 1000 Actinobacteria strains.</title>
        <authorList>
            <person name="Klenk H.-P."/>
        </authorList>
    </citation>
    <scope>NUCLEOTIDE SEQUENCE [LARGE SCALE GENOMIC DNA]</scope>
    <source>
        <strain evidence="1 2">DSM 45165</strain>
    </source>
</reference>
<name>A0A2N3WRI5_9PSEU</name>
<evidence type="ECO:0000313" key="1">
    <source>
        <dbReference type="EMBL" id="PKV96494.1"/>
    </source>
</evidence>
<gene>
    <name evidence="1" type="ORF">ATK30_7444</name>
</gene>
<evidence type="ECO:0008006" key="3">
    <source>
        <dbReference type="Google" id="ProtNLM"/>
    </source>
</evidence>
<dbReference type="OrthoDB" id="8448116at2"/>
<dbReference type="RefSeq" id="WP_101439358.1">
    <property type="nucleotide sequence ID" value="NZ_PJMY01000003.1"/>
</dbReference>
<keyword evidence="2" id="KW-1185">Reference proteome</keyword>
<dbReference type="EMBL" id="PJMY01000003">
    <property type="protein sequence ID" value="PKV96494.1"/>
    <property type="molecule type" value="Genomic_DNA"/>
</dbReference>
<dbReference type="PROSITE" id="PS51318">
    <property type="entry name" value="TAT"/>
    <property type="match status" value="1"/>
</dbReference>
<protein>
    <recommendedName>
        <fullName evidence="3">Histidine phosphatase superfamily protein (Branch 1)</fullName>
    </recommendedName>
</protein>